<feature type="region of interest" description="Disordered" evidence="2">
    <location>
        <begin position="188"/>
        <end position="215"/>
    </location>
</feature>
<protein>
    <recommendedName>
        <fullName evidence="3">RRM domain-containing protein</fullName>
    </recommendedName>
</protein>
<feature type="domain" description="RRM" evidence="3">
    <location>
        <begin position="11"/>
        <end position="80"/>
    </location>
</feature>
<dbReference type="EMBL" id="CALTRL010005871">
    <property type="protein sequence ID" value="CAH7687439.1"/>
    <property type="molecule type" value="Genomic_DNA"/>
</dbReference>
<dbReference type="SMART" id="SM00360">
    <property type="entry name" value="RRM"/>
    <property type="match status" value="1"/>
</dbReference>
<dbReference type="PROSITE" id="PS50102">
    <property type="entry name" value="RRM"/>
    <property type="match status" value="1"/>
</dbReference>
<name>A0AAV0BLU0_PHAPC</name>
<dbReference type="InterPro" id="IPR000504">
    <property type="entry name" value="RRM_dom"/>
</dbReference>
<proteinExistence type="predicted"/>
<feature type="compositionally biased region" description="Polar residues" evidence="2">
    <location>
        <begin position="192"/>
        <end position="206"/>
    </location>
</feature>
<dbReference type="Pfam" id="PF00076">
    <property type="entry name" value="RRM_1"/>
    <property type="match status" value="1"/>
</dbReference>
<feature type="compositionally biased region" description="Basic and acidic residues" evidence="2">
    <location>
        <begin position="133"/>
        <end position="142"/>
    </location>
</feature>
<dbReference type="InterPro" id="IPR012677">
    <property type="entry name" value="Nucleotide-bd_a/b_plait_sf"/>
</dbReference>
<accession>A0AAV0BLU0</accession>
<dbReference type="Gene3D" id="3.30.70.330">
    <property type="match status" value="1"/>
</dbReference>
<sequence length="284" mass="30772">MATSSSTNPSTAIVVTRLDPSTNEESLKNFFSFCGKITSVEKQEKSATIVFENISATKTSVMLDGGTLDGSAIQVRAVHDEFNTIHSNPETEKTATSTASIAPAFQPPQASPSQSNQNSNSSPNQPLSPQSPHLEDISQEDKPRSAIAAEYLAHGYLIGDKAISKAIAIDKKHGISNKFKNYFQKIQEKANKQSSGSGKESGTDDQSSSKLSNLKNTSYLHYERAMKSPCGTKVQKFYTDTSKTIFDVHNEAKRIAETKLGRQIFSPTLDKSFEKGDGQAAAKP</sequence>
<dbReference type="AlphaFoldDB" id="A0AAV0BLU0"/>
<dbReference type="SUPFAM" id="SSF54928">
    <property type="entry name" value="RNA-binding domain, RBD"/>
    <property type="match status" value="1"/>
</dbReference>
<dbReference type="GO" id="GO:0003723">
    <property type="term" value="F:RNA binding"/>
    <property type="evidence" value="ECO:0007669"/>
    <property type="project" value="UniProtKB-UniRule"/>
</dbReference>
<evidence type="ECO:0000256" key="2">
    <source>
        <dbReference type="SAM" id="MobiDB-lite"/>
    </source>
</evidence>
<dbReference type="Proteomes" id="UP001153365">
    <property type="component" value="Unassembled WGS sequence"/>
</dbReference>
<dbReference type="InterPro" id="IPR035979">
    <property type="entry name" value="RBD_domain_sf"/>
</dbReference>
<organism evidence="4 5">
    <name type="scientific">Phakopsora pachyrhizi</name>
    <name type="common">Asian soybean rust disease fungus</name>
    <dbReference type="NCBI Taxonomy" id="170000"/>
    <lineage>
        <taxon>Eukaryota</taxon>
        <taxon>Fungi</taxon>
        <taxon>Dikarya</taxon>
        <taxon>Basidiomycota</taxon>
        <taxon>Pucciniomycotina</taxon>
        <taxon>Pucciniomycetes</taxon>
        <taxon>Pucciniales</taxon>
        <taxon>Phakopsoraceae</taxon>
        <taxon>Phakopsora</taxon>
    </lineage>
</organism>
<evidence type="ECO:0000256" key="1">
    <source>
        <dbReference type="PROSITE-ProRule" id="PRU00176"/>
    </source>
</evidence>
<dbReference type="PANTHER" id="PTHR32343">
    <property type="entry name" value="SERINE/ARGININE-RICH SPLICING FACTOR"/>
    <property type="match status" value="1"/>
</dbReference>
<feature type="region of interest" description="Disordered" evidence="2">
    <location>
        <begin position="103"/>
        <end position="142"/>
    </location>
</feature>
<evidence type="ECO:0000313" key="4">
    <source>
        <dbReference type="EMBL" id="CAH7687439.1"/>
    </source>
</evidence>
<gene>
    <name evidence="4" type="ORF">PPACK8108_LOCUS22217</name>
</gene>
<reference evidence="4" key="1">
    <citation type="submission" date="2022-06" db="EMBL/GenBank/DDBJ databases">
        <authorList>
            <consortium name="SYNGENTA / RWTH Aachen University"/>
        </authorList>
    </citation>
    <scope>NUCLEOTIDE SEQUENCE</scope>
</reference>
<evidence type="ECO:0000259" key="3">
    <source>
        <dbReference type="PROSITE" id="PS50102"/>
    </source>
</evidence>
<keyword evidence="5" id="KW-1185">Reference proteome</keyword>
<comment type="caution">
    <text evidence="4">The sequence shown here is derived from an EMBL/GenBank/DDBJ whole genome shotgun (WGS) entry which is preliminary data.</text>
</comment>
<evidence type="ECO:0000313" key="5">
    <source>
        <dbReference type="Proteomes" id="UP001153365"/>
    </source>
</evidence>
<keyword evidence="1" id="KW-0694">RNA-binding</keyword>
<feature type="compositionally biased region" description="Low complexity" evidence="2">
    <location>
        <begin position="111"/>
        <end position="132"/>
    </location>
</feature>
<dbReference type="PANTHER" id="PTHR32343:SF10">
    <property type="entry name" value="RNA-BINDING REGION RNP-1 DOMAIN-CONTAINING PROTEIN"/>
    <property type="match status" value="1"/>
</dbReference>